<evidence type="ECO:0000256" key="9">
    <source>
        <dbReference type="ARBA" id="ARBA00023136"/>
    </source>
</evidence>
<evidence type="ECO:0000256" key="4">
    <source>
        <dbReference type="ARBA" id="ARBA00022475"/>
    </source>
</evidence>
<evidence type="ECO:0000256" key="8">
    <source>
        <dbReference type="ARBA" id="ARBA00023010"/>
    </source>
</evidence>
<evidence type="ECO:0000256" key="3">
    <source>
        <dbReference type="ARBA" id="ARBA00022448"/>
    </source>
</evidence>
<dbReference type="OrthoDB" id="9989711at2"/>
<keyword evidence="3 10" id="KW-0813">Transport</keyword>
<comment type="caution">
    <text evidence="11">The sequence shown here is derived from an EMBL/GenBank/DDBJ whole genome shotgun (WGS) entry which is preliminary data.</text>
</comment>
<evidence type="ECO:0000256" key="2">
    <source>
        <dbReference type="ARBA" id="ARBA00008445"/>
    </source>
</evidence>
<comment type="subcellular location">
    <subcellularLocation>
        <location evidence="1 10">Cell membrane</location>
        <topology evidence="1 10">Multi-pass membrane protein</topology>
    </subcellularLocation>
</comment>
<comment type="function">
    <text evidence="10">Involved in protein export. Participates in an early event of protein translocation.</text>
</comment>
<evidence type="ECO:0000256" key="5">
    <source>
        <dbReference type="ARBA" id="ARBA00022692"/>
    </source>
</evidence>
<gene>
    <name evidence="11" type="ORF">U472_13725</name>
</gene>
<sequence length="74" mass="7324">MLVFLKVLLIIISVALIAGVLLQSGKGGGLAGMDGGASALLGAQGKALDSIMSKVTTVAAILFMVLSLVIAAIQ</sequence>
<feature type="transmembrane region" description="Helical" evidence="10">
    <location>
        <begin position="51"/>
        <end position="73"/>
    </location>
</feature>
<keyword evidence="4 10" id="KW-1003">Cell membrane</keyword>
<keyword evidence="8 10" id="KW-0811">Translocation</keyword>
<dbReference type="RefSeq" id="WP_068719315.1">
    <property type="nucleotide sequence ID" value="NZ_LWDV01000010.1"/>
</dbReference>
<reference evidence="11 12" key="2">
    <citation type="submission" date="2016-08" db="EMBL/GenBank/DDBJ databases">
        <title>Orenia metallireducens sp. nov. strain Z6, a Novel Metal-reducing Firmicute from the Deep Subsurface.</title>
        <authorList>
            <person name="Maxim B.I."/>
            <person name="Kenneth K."/>
            <person name="Flynn T.M."/>
            <person name="Oloughlin E.J."/>
            <person name="Locke R.A."/>
            <person name="Weber J.R."/>
            <person name="Egan S.M."/>
            <person name="Mackie R.I."/>
            <person name="Cann I.K."/>
        </authorList>
    </citation>
    <scope>NUCLEOTIDE SEQUENCE [LARGE SCALE GENOMIC DNA]</scope>
    <source>
        <strain evidence="11 12">Z6</strain>
    </source>
</reference>
<keyword evidence="7 10" id="KW-1133">Transmembrane helix</keyword>
<evidence type="ECO:0000313" key="12">
    <source>
        <dbReference type="Proteomes" id="UP000093514"/>
    </source>
</evidence>
<evidence type="ECO:0000256" key="7">
    <source>
        <dbReference type="ARBA" id="ARBA00022989"/>
    </source>
</evidence>
<dbReference type="EMBL" id="LWDV01000010">
    <property type="protein sequence ID" value="OCL25403.1"/>
    <property type="molecule type" value="Genomic_DNA"/>
</dbReference>
<dbReference type="GO" id="GO:0015450">
    <property type="term" value="F:protein-transporting ATPase activity"/>
    <property type="evidence" value="ECO:0007669"/>
    <property type="project" value="UniProtKB-UniRule"/>
</dbReference>
<keyword evidence="5 10" id="KW-0812">Transmembrane</keyword>
<dbReference type="Pfam" id="PF03840">
    <property type="entry name" value="SecG"/>
    <property type="match status" value="1"/>
</dbReference>
<evidence type="ECO:0000256" key="1">
    <source>
        <dbReference type="ARBA" id="ARBA00004651"/>
    </source>
</evidence>
<evidence type="ECO:0000313" key="11">
    <source>
        <dbReference type="EMBL" id="OCL25403.1"/>
    </source>
</evidence>
<evidence type="ECO:0000256" key="10">
    <source>
        <dbReference type="RuleBase" id="RU365087"/>
    </source>
</evidence>
<dbReference type="PANTHER" id="PTHR34182:SF1">
    <property type="entry name" value="PROTEIN-EXPORT MEMBRANE PROTEIN SECG"/>
    <property type="match status" value="1"/>
</dbReference>
<dbReference type="GO" id="GO:0005886">
    <property type="term" value="C:plasma membrane"/>
    <property type="evidence" value="ECO:0007669"/>
    <property type="project" value="UniProtKB-SubCell"/>
</dbReference>
<dbReference type="PANTHER" id="PTHR34182">
    <property type="entry name" value="PROTEIN-EXPORT MEMBRANE PROTEIN SECG"/>
    <property type="match status" value="1"/>
</dbReference>
<dbReference type="InterPro" id="IPR004692">
    <property type="entry name" value="SecG"/>
</dbReference>
<dbReference type="PRINTS" id="PR01651">
    <property type="entry name" value="SECGEXPORT"/>
</dbReference>
<protein>
    <recommendedName>
        <fullName evidence="10">Protein-export membrane protein SecG</fullName>
    </recommendedName>
</protein>
<comment type="caution">
    <text evidence="10">Lacks conserved residue(s) required for the propagation of feature annotation.</text>
</comment>
<dbReference type="GO" id="GO:0065002">
    <property type="term" value="P:intracellular protein transmembrane transport"/>
    <property type="evidence" value="ECO:0007669"/>
    <property type="project" value="TreeGrafter"/>
</dbReference>
<evidence type="ECO:0000256" key="6">
    <source>
        <dbReference type="ARBA" id="ARBA00022927"/>
    </source>
</evidence>
<keyword evidence="9 10" id="KW-0472">Membrane</keyword>
<dbReference type="Proteomes" id="UP000093514">
    <property type="component" value="Unassembled WGS sequence"/>
</dbReference>
<proteinExistence type="inferred from homology"/>
<organism evidence="11 12">
    <name type="scientific">Orenia metallireducens</name>
    <dbReference type="NCBI Taxonomy" id="1413210"/>
    <lineage>
        <taxon>Bacteria</taxon>
        <taxon>Bacillati</taxon>
        <taxon>Bacillota</taxon>
        <taxon>Clostridia</taxon>
        <taxon>Halanaerobiales</taxon>
        <taxon>Halobacteroidaceae</taxon>
        <taxon>Orenia</taxon>
    </lineage>
</organism>
<keyword evidence="12" id="KW-1185">Reference proteome</keyword>
<keyword evidence="6 10" id="KW-0653">Protein transport</keyword>
<name>A0A1C0A5L3_9FIRM</name>
<dbReference type="AlphaFoldDB" id="A0A1C0A5L3"/>
<reference evidence="12" key="1">
    <citation type="submission" date="2016-07" db="EMBL/GenBank/DDBJ databases">
        <authorList>
            <person name="Florea S."/>
            <person name="Webb J.S."/>
            <person name="Jaromczyk J."/>
            <person name="Schardl C.L."/>
        </authorList>
    </citation>
    <scope>NUCLEOTIDE SEQUENCE [LARGE SCALE GENOMIC DNA]</scope>
    <source>
        <strain evidence="12">Z6</strain>
    </source>
</reference>
<dbReference type="NCBIfam" id="TIGR00810">
    <property type="entry name" value="secG"/>
    <property type="match status" value="1"/>
</dbReference>
<dbReference type="GO" id="GO:0009306">
    <property type="term" value="P:protein secretion"/>
    <property type="evidence" value="ECO:0007669"/>
    <property type="project" value="UniProtKB-UniRule"/>
</dbReference>
<comment type="similarity">
    <text evidence="2 10">Belongs to the SecG family.</text>
</comment>
<dbReference type="GO" id="GO:0043952">
    <property type="term" value="P:protein transport by the Sec complex"/>
    <property type="evidence" value="ECO:0007669"/>
    <property type="project" value="TreeGrafter"/>
</dbReference>
<accession>A0A1C0A5L3</accession>